<evidence type="ECO:0000313" key="5">
    <source>
        <dbReference type="Proteomes" id="UP000011131"/>
    </source>
</evidence>
<evidence type="ECO:0000259" key="3">
    <source>
        <dbReference type="Pfam" id="PF03109"/>
    </source>
</evidence>
<sequence>MNDIEVRPPASMRRWRRGLRALARGRLVRGLVRSLVRVSQQPSRASREGARVRRRLDALGGFWHRARWLLASRLDVFPAPFCRELEGPEEDSGLRPMNDARAVVAGAMGGFMEQRLVDFDERPARVSVFGQIHAATLKRGGAPVWVAVRDPNAEQRLNDELQEMELFFARLGRTNELRHVPWERLARELRASLRDGLDLRIQAHAMRELRKQVRRYPGASSPRVFQRLCGPEVLVAERVEGPSLEEVEARALDVGGPEAWFVEHGTDPEVLASRLWRSFMRQLVEARTLVPVQGMRDIVLLGDNRFCYRFEPFVLPLEMGVPRAEAFHFLLHALLRRSYEGAFFPLLRLAEPLPPLEPYHLKKVVSREVRAWAQRAEVETLPSETRSFGALFETVHTTMRRHSIIFDSAVLRACQELRRLEGALFTLDSHFRVASELRRFFKRSVRRAARRLTVQAQTPQAPDWEAMGQASFAAIESARSSAEQASRASLPFASESTLVAYVFSHAAGFVSTVFIVTVVLLVMLVARMTLDVPLSTDSWVERAVAAGGLPAVPVFVMGLVSSAVGAWGLRRLALRFAERDSHLPARRGL</sequence>
<organism evidence="4 5">
    <name type="scientific">Myxococcus stipitatus (strain DSM 14675 / JCM 12634 / Mx s8)</name>
    <dbReference type="NCBI Taxonomy" id="1278073"/>
    <lineage>
        <taxon>Bacteria</taxon>
        <taxon>Pseudomonadati</taxon>
        <taxon>Myxococcota</taxon>
        <taxon>Myxococcia</taxon>
        <taxon>Myxococcales</taxon>
        <taxon>Cystobacterineae</taxon>
        <taxon>Myxococcaceae</taxon>
        <taxon>Myxococcus</taxon>
    </lineage>
</organism>
<comment type="similarity">
    <text evidence="1">Belongs to the protein kinase superfamily. ADCK protein kinase family.</text>
</comment>
<evidence type="ECO:0000313" key="4">
    <source>
        <dbReference type="EMBL" id="AGC46607.1"/>
    </source>
</evidence>
<reference evidence="4 5" key="1">
    <citation type="journal article" date="2013" name="Genome Announc.">
        <title>Complete genome sequence of Myxococcus stipitatus strain DSM 14675, a fruiting myxobacterium.</title>
        <authorList>
            <person name="Huntley S."/>
            <person name="Kneip S."/>
            <person name="Treuner-Lange A."/>
            <person name="Sogaard-Andersen L."/>
        </authorList>
    </citation>
    <scope>NUCLEOTIDE SEQUENCE [LARGE SCALE GENOMIC DNA]</scope>
    <source>
        <strain evidence="5">DSM 14675 / JCM 12634 / Mx s8</strain>
    </source>
</reference>
<dbReference type="AlphaFoldDB" id="L7UGA0"/>
<feature type="transmembrane region" description="Helical" evidence="2">
    <location>
        <begin position="498"/>
        <end position="526"/>
    </location>
</feature>
<dbReference type="PATRIC" id="fig|1278073.3.peg.5399"/>
<proteinExistence type="inferred from homology"/>
<keyword evidence="2" id="KW-0812">Transmembrane</keyword>
<name>L7UGA0_MYXSD</name>
<dbReference type="PANTHER" id="PTHR10566">
    <property type="entry name" value="CHAPERONE-ACTIVITY OF BC1 COMPLEX CABC1 -RELATED"/>
    <property type="match status" value="1"/>
</dbReference>
<dbReference type="eggNOG" id="COG0661">
    <property type="taxonomic scope" value="Bacteria"/>
</dbReference>
<dbReference type="KEGG" id="msd:MYSTI_05328"/>
<keyword evidence="2" id="KW-0472">Membrane</keyword>
<protein>
    <submittedName>
        <fullName evidence="4">ABC transporter</fullName>
    </submittedName>
</protein>
<dbReference type="PANTHER" id="PTHR10566:SF113">
    <property type="entry name" value="PROTEIN ACTIVITY OF BC1 COMPLEX KINASE 7, CHLOROPLASTIC"/>
    <property type="match status" value="1"/>
</dbReference>
<dbReference type="HOGENOM" id="CLU_462961_0_0_7"/>
<dbReference type="OrthoDB" id="9795390at2"/>
<gene>
    <name evidence="4" type="ordered locus">MYSTI_05328</name>
</gene>
<keyword evidence="5" id="KW-1185">Reference proteome</keyword>
<dbReference type="Proteomes" id="UP000011131">
    <property type="component" value="Chromosome"/>
</dbReference>
<feature type="transmembrane region" description="Helical" evidence="2">
    <location>
        <begin position="546"/>
        <end position="569"/>
    </location>
</feature>
<dbReference type="EMBL" id="CP004025">
    <property type="protein sequence ID" value="AGC46607.1"/>
    <property type="molecule type" value="Genomic_DNA"/>
</dbReference>
<keyword evidence="2" id="KW-1133">Transmembrane helix</keyword>
<evidence type="ECO:0000256" key="1">
    <source>
        <dbReference type="ARBA" id="ARBA00009670"/>
    </source>
</evidence>
<dbReference type="InterPro" id="IPR050154">
    <property type="entry name" value="UbiB_kinase"/>
</dbReference>
<feature type="domain" description="ABC1 atypical kinase-like" evidence="3">
    <location>
        <begin position="96"/>
        <end position="287"/>
    </location>
</feature>
<dbReference type="InterPro" id="IPR004147">
    <property type="entry name" value="ABC1_dom"/>
</dbReference>
<dbReference type="Pfam" id="PF03109">
    <property type="entry name" value="ABC1"/>
    <property type="match status" value="1"/>
</dbReference>
<accession>L7UGA0</accession>
<dbReference type="STRING" id="1278073.MYSTI_05328"/>
<evidence type="ECO:0000256" key="2">
    <source>
        <dbReference type="SAM" id="Phobius"/>
    </source>
</evidence>